<dbReference type="EMBL" id="CP101989">
    <property type="protein sequence ID" value="UUI65592.1"/>
    <property type="molecule type" value="Genomic_DNA"/>
</dbReference>
<sequence>MSAATWHRHPTTAAPRLPLRTRLRHLTETVRWAPAPYFEGTARQRLQYVGYLLGSVLVWTSGSLVVLAALGRALTSF</sequence>
<dbReference type="Proteomes" id="UP001317322">
    <property type="component" value="Chromosome"/>
</dbReference>
<gene>
    <name evidence="2" type="ORF">NP075_02305</name>
</gene>
<protein>
    <submittedName>
        <fullName evidence="2">Chemotaxis protein CheW</fullName>
    </submittedName>
</protein>
<evidence type="ECO:0000313" key="2">
    <source>
        <dbReference type="EMBL" id="UUI65592.1"/>
    </source>
</evidence>
<evidence type="ECO:0000313" key="3">
    <source>
        <dbReference type="Proteomes" id="UP001317322"/>
    </source>
</evidence>
<feature type="transmembrane region" description="Helical" evidence="1">
    <location>
        <begin position="48"/>
        <end position="70"/>
    </location>
</feature>
<keyword evidence="1" id="KW-0472">Membrane</keyword>
<organism evidence="2 3">
    <name type="scientific">Cellulomonas wangsupingiae</name>
    <dbReference type="NCBI Taxonomy" id="2968085"/>
    <lineage>
        <taxon>Bacteria</taxon>
        <taxon>Bacillati</taxon>
        <taxon>Actinomycetota</taxon>
        <taxon>Actinomycetes</taxon>
        <taxon>Micrococcales</taxon>
        <taxon>Cellulomonadaceae</taxon>
        <taxon>Cellulomonas</taxon>
    </lineage>
</organism>
<reference evidence="2 3" key="1">
    <citation type="submission" date="2022-07" db="EMBL/GenBank/DDBJ databases">
        <title>Novel species in genus cellulomonas.</title>
        <authorList>
            <person name="Ye L."/>
        </authorList>
    </citation>
    <scope>NUCLEOTIDE SEQUENCE [LARGE SCALE GENOMIC DNA]</scope>
    <source>
        <strain evidence="3">zg-Y908</strain>
    </source>
</reference>
<evidence type="ECO:0000256" key="1">
    <source>
        <dbReference type="SAM" id="Phobius"/>
    </source>
</evidence>
<name>A0ABY5K579_9CELL</name>
<proteinExistence type="predicted"/>
<dbReference type="RefSeq" id="WP_227564888.1">
    <property type="nucleotide sequence ID" value="NZ_CP101989.1"/>
</dbReference>
<keyword evidence="3" id="KW-1185">Reference proteome</keyword>
<keyword evidence="1" id="KW-0812">Transmembrane</keyword>
<accession>A0ABY5K579</accession>
<keyword evidence="1" id="KW-1133">Transmembrane helix</keyword>